<keyword evidence="9 14" id="KW-1133">Transmembrane helix</keyword>
<feature type="binding site" evidence="13">
    <location>
        <position position="112"/>
    </location>
    <ligand>
        <name>K(+)</name>
        <dbReference type="ChEBI" id="CHEBI:29103"/>
    </ligand>
</feature>
<keyword evidence="8 12" id="KW-0630">Potassium</keyword>
<comment type="caution">
    <text evidence="15">The sequence shown here is derived from an EMBL/GenBank/DDBJ whole genome shotgun (WGS) entry which is preliminary data.</text>
</comment>
<proteinExistence type="inferred from homology"/>
<keyword evidence="3 12" id="KW-0813">Transport</keyword>
<dbReference type="PIRSF" id="PIRSF006247">
    <property type="entry name" value="TrkH"/>
    <property type="match status" value="1"/>
</dbReference>
<name>A0A7Z7ETN1_9GAMM</name>
<evidence type="ECO:0000256" key="4">
    <source>
        <dbReference type="ARBA" id="ARBA00022475"/>
    </source>
</evidence>
<feature type="transmembrane region" description="Helical" evidence="14">
    <location>
        <begin position="394"/>
        <end position="418"/>
    </location>
</feature>
<evidence type="ECO:0000256" key="2">
    <source>
        <dbReference type="ARBA" id="ARBA00009137"/>
    </source>
</evidence>
<feature type="transmembrane region" description="Helical" evidence="14">
    <location>
        <begin position="71"/>
        <end position="94"/>
    </location>
</feature>
<feature type="binding site" evidence="13">
    <location>
        <position position="438"/>
    </location>
    <ligand>
        <name>K(+)</name>
        <dbReference type="ChEBI" id="CHEBI:29103"/>
    </ligand>
</feature>
<evidence type="ECO:0000256" key="10">
    <source>
        <dbReference type="ARBA" id="ARBA00023065"/>
    </source>
</evidence>
<evidence type="ECO:0000256" key="11">
    <source>
        <dbReference type="ARBA" id="ARBA00023136"/>
    </source>
</evidence>
<dbReference type="RefSeq" id="WP_169929931.1">
    <property type="nucleotide sequence ID" value="NZ_PIPR01000001.1"/>
</dbReference>
<evidence type="ECO:0000256" key="9">
    <source>
        <dbReference type="ARBA" id="ARBA00022989"/>
    </source>
</evidence>
<evidence type="ECO:0000256" key="7">
    <source>
        <dbReference type="ARBA" id="ARBA00022692"/>
    </source>
</evidence>
<dbReference type="PANTHER" id="PTHR32024:SF2">
    <property type="entry name" value="TRK SYSTEM POTASSIUM UPTAKE PROTEIN TRKG-RELATED"/>
    <property type="match status" value="1"/>
</dbReference>
<evidence type="ECO:0000256" key="12">
    <source>
        <dbReference type="PIRNR" id="PIRNR006247"/>
    </source>
</evidence>
<keyword evidence="11 12" id="KW-0472">Membrane</keyword>
<keyword evidence="7 14" id="KW-0812">Transmembrane</keyword>
<evidence type="ECO:0000256" key="8">
    <source>
        <dbReference type="ARBA" id="ARBA00022958"/>
    </source>
</evidence>
<feature type="binding site" evidence="13">
    <location>
        <position position="320"/>
    </location>
    <ligand>
        <name>K(+)</name>
        <dbReference type="ChEBI" id="CHEBI:29103"/>
    </ligand>
</feature>
<dbReference type="GO" id="GO:0005886">
    <property type="term" value="C:plasma membrane"/>
    <property type="evidence" value="ECO:0007669"/>
    <property type="project" value="UniProtKB-SubCell"/>
</dbReference>
<evidence type="ECO:0000313" key="16">
    <source>
        <dbReference type="Proteomes" id="UP000287766"/>
    </source>
</evidence>
<feature type="transmembrane region" description="Helical" evidence="14">
    <location>
        <begin position="277"/>
        <end position="294"/>
    </location>
</feature>
<evidence type="ECO:0000256" key="1">
    <source>
        <dbReference type="ARBA" id="ARBA00004429"/>
    </source>
</evidence>
<evidence type="ECO:0000256" key="13">
    <source>
        <dbReference type="PIRSR" id="PIRSR006247-1"/>
    </source>
</evidence>
<reference evidence="16" key="1">
    <citation type="journal article" date="2018" name="Front. Microbiol.">
        <title>Genome-Based Analysis Reveals the Taxonomy and Diversity of the Family Idiomarinaceae.</title>
        <authorList>
            <person name="Liu Y."/>
            <person name="Lai Q."/>
            <person name="Shao Z."/>
        </authorList>
    </citation>
    <scope>NUCLEOTIDE SEQUENCE [LARGE SCALE GENOMIC DNA]</scope>
    <source>
        <strain evidence="16">KYW314</strain>
    </source>
</reference>
<feature type="transmembrane region" description="Helical" evidence="14">
    <location>
        <begin position="457"/>
        <end position="479"/>
    </location>
</feature>
<sequence>MVNARTVVKLLVYPIHWLAGIQFVFAVLSVTVFQDLVARWFFASSLIWMLIGVLIWTRLRKHEIQTIRIHDGLLFAVLTWIIAGTVGALPIYWITEVSWTDAMFESVSALTTTGATILTGLDIMAPSFLLYRQFLQWTGGLGVVIFVVALLPMLNVGGMRLLIAETPGPIKNDKIAPRIGNASRYLWLVYLAITVACAACYWSAGMSFYDAIAHSFTTVSTGGFSTHDASLGYFESNTILWIANVFMVLGAISFALHWRINAQRQWLDYWRDEETRIFLCLVLSFGLIVTAIILSNDTYASTYDAVSQSFFHIISFMTSTGYGATDLSTWPLVLPLVLVFVSYLGGCAGSTAGGNKIIRDIIAFKLIKNQFSVLLHPRAVKQIRYQDKIVADSVVTSIIAFLLLSALSTIVFTFLLVAATGFDFWSAFTAVAACLNVLGPGFGEVGSNFINVSDSGIWILNFAMLLGRLEYFTLIALLLPEFWRE</sequence>
<evidence type="ECO:0000313" key="15">
    <source>
        <dbReference type="EMBL" id="RUO41200.1"/>
    </source>
</evidence>
<dbReference type="InterPro" id="IPR003445">
    <property type="entry name" value="Cat_transpt"/>
</dbReference>
<feature type="binding site" evidence="13">
    <location>
        <position position="222"/>
    </location>
    <ligand>
        <name>K(+)</name>
        <dbReference type="ChEBI" id="CHEBI:29103"/>
    </ligand>
</feature>
<feature type="transmembrane region" description="Helical" evidence="14">
    <location>
        <begin position="40"/>
        <end position="59"/>
    </location>
</feature>
<protein>
    <recommendedName>
        <fullName evidence="12">Trk system potassium uptake protein</fullName>
    </recommendedName>
</protein>
<evidence type="ECO:0000256" key="5">
    <source>
        <dbReference type="ARBA" id="ARBA00022519"/>
    </source>
</evidence>
<feature type="transmembrane region" description="Helical" evidence="14">
    <location>
        <begin position="185"/>
        <end position="204"/>
    </location>
</feature>
<keyword evidence="13" id="KW-0479">Metal-binding</keyword>
<dbReference type="EMBL" id="PIPR01000001">
    <property type="protein sequence ID" value="RUO41200.1"/>
    <property type="molecule type" value="Genomic_DNA"/>
</dbReference>
<comment type="function">
    <text evidence="12">Low-affinity potassium transport system. Interacts with Trk system potassium uptake protein TrkA.</text>
</comment>
<keyword evidence="6 12" id="KW-0633">Potassium transport</keyword>
<feature type="transmembrane region" description="Helical" evidence="14">
    <location>
        <begin position="12"/>
        <end position="34"/>
    </location>
</feature>
<comment type="similarity">
    <text evidence="2 12">Belongs to the TrkH potassium transport family.</text>
</comment>
<evidence type="ECO:0000256" key="3">
    <source>
        <dbReference type="ARBA" id="ARBA00022448"/>
    </source>
</evidence>
<feature type="transmembrane region" description="Helical" evidence="14">
    <location>
        <begin position="332"/>
        <end position="352"/>
    </location>
</feature>
<dbReference type="GO" id="GO:0046872">
    <property type="term" value="F:metal ion binding"/>
    <property type="evidence" value="ECO:0007669"/>
    <property type="project" value="UniProtKB-KW"/>
</dbReference>
<evidence type="ECO:0000256" key="6">
    <source>
        <dbReference type="ARBA" id="ARBA00022538"/>
    </source>
</evidence>
<keyword evidence="10 12" id="KW-0406">Ion transport</keyword>
<evidence type="ECO:0000256" key="14">
    <source>
        <dbReference type="SAM" id="Phobius"/>
    </source>
</evidence>
<feature type="transmembrane region" description="Helical" evidence="14">
    <location>
        <begin position="134"/>
        <end position="154"/>
    </location>
</feature>
<keyword evidence="5 12" id="KW-0997">Cell inner membrane</keyword>
<dbReference type="Pfam" id="PF02386">
    <property type="entry name" value="TrkH"/>
    <property type="match status" value="1"/>
</dbReference>
<keyword evidence="16" id="KW-1185">Reference proteome</keyword>
<gene>
    <name evidence="15" type="ORF">CWE22_03160</name>
</gene>
<accession>A0A7Z7ETN1</accession>
<feature type="transmembrane region" description="Helical" evidence="14">
    <location>
        <begin position="238"/>
        <end position="256"/>
    </location>
</feature>
<keyword evidence="4 12" id="KW-1003">Cell membrane</keyword>
<dbReference type="InterPro" id="IPR004772">
    <property type="entry name" value="TrkH"/>
</dbReference>
<dbReference type="GO" id="GO:0015379">
    <property type="term" value="F:potassium:chloride symporter activity"/>
    <property type="evidence" value="ECO:0007669"/>
    <property type="project" value="InterPro"/>
</dbReference>
<dbReference type="PANTHER" id="PTHR32024">
    <property type="entry name" value="TRK SYSTEM POTASSIUM UPTAKE PROTEIN TRKG-RELATED"/>
    <property type="match status" value="1"/>
</dbReference>
<dbReference type="AlphaFoldDB" id="A0A7Z7ETN1"/>
<feature type="binding site" evidence="13">
    <location>
        <position position="113"/>
    </location>
    <ligand>
        <name>K(+)</name>
        <dbReference type="ChEBI" id="CHEBI:29103"/>
    </ligand>
</feature>
<organism evidence="15 16">
    <name type="scientific">Pseudidiomarina aestuarii</name>
    <dbReference type="NCBI Taxonomy" id="624146"/>
    <lineage>
        <taxon>Bacteria</taxon>
        <taxon>Pseudomonadati</taxon>
        <taxon>Pseudomonadota</taxon>
        <taxon>Gammaproteobacteria</taxon>
        <taxon>Alteromonadales</taxon>
        <taxon>Idiomarinaceae</taxon>
        <taxon>Pseudidiomarina</taxon>
    </lineage>
</organism>
<dbReference type="Proteomes" id="UP000287766">
    <property type="component" value="Unassembled WGS sequence"/>
</dbReference>
<comment type="subcellular location">
    <subcellularLocation>
        <location evidence="1 12">Cell inner membrane</location>
        <topology evidence="1 12">Multi-pass membrane protein</topology>
    </subcellularLocation>
</comment>